<dbReference type="InterPro" id="IPR001123">
    <property type="entry name" value="LeuE-type"/>
</dbReference>
<dbReference type="Pfam" id="PF01810">
    <property type="entry name" value="LysE"/>
    <property type="match status" value="1"/>
</dbReference>
<feature type="transmembrane region" description="Helical" evidence="6">
    <location>
        <begin position="149"/>
        <end position="173"/>
    </location>
</feature>
<keyword evidence="8" id="KW-1185">Reference proteome</keyword>
<evidence type="ECO:0000256" key="2">
    <source>
        <dbReference type="ARBA" id="ARBA00022475"/>
    </source>
</evidence>
<evidence type="ECO:0000256" key="6">
    <source>
        <dbReference type="SAM" id="Phobius"/>
    </source>
</evidence>
<evidence type="ECO:0000256" key="3">
    <source>
        <dbReference type="ARBA" id="ARBA00022692"/>
    </source>
</evidence>
<comment type="subcellular location">
    <subcellularLocation>
        <location evidence="1">Cell membrane</location>
        <topology evidence="1">Multi-pass membrane protein</topology>
    </subcellularLocation>
</comment>
<evidence type="ECO:0000256" key="4">
    <source>
        <dbReference type="ARBA" id="ARBA00022989"/>
    </source>
</evidence>
<dbReference type="RefSeq" id="WP_274162787.1">
    <property type="nucleotide sequence ID" value="NZ_JAJUBC010000002.1"/>
</dbReference>
<keyword evidence="3 6" id="KW-0812">Transmembrane</keyword>
<keyword evidence="5 6" id="KW-0472">Membrane</keyword>
<dbReference type="EMBL" id="JAJUBC010000002">
    <property type="protein sequence ID" value="MDD1791847.1"/>
    <property type="molecule type" value="Genomic_DNA"/>
</dbReference>
<feature type="transmembrane region" description="Helical" evidence="6">
    <location>
        <begin position="111"/>
        <end position="129"/>
    </location>
</feature>
<dbReference type="PANTHER" id="PTHR30086:SF20">
    <property type="entry name" value="ARGININE EXPORTER PROTEIN ARGO-RELATED"/>
    <property type="match status" value="1"/>
</dbReference>
<evidence type="ECO:0000256" key="5">
    <source>
        <dbReference type="ARBA" id="ARBA00023136"/>
    </source>
</evidence>
<comment type="caution">
    <text evidence="7">The sequence shown here is derived from an EMBL/GenBank/DDBJ whole genome shotgun (WGS) entry which is preliminary data.</text>
</comment>
<protein>
    <submittedName>
        <fullName evidence="7">LysE/ArgO family amino acid transporter</fullName>
    </submittedName>
</protein>
<dbReference type="PANTHER" id="PTHR30086">
    <property type="entry name" value="ARGININE EXPORTER PROTEIN ARGO"/>
    <property type="match status" value="1"/>
</dbReference>
<keyword evidence="2" id="KW-1003">Cell membrane</keyword>
<feature type="transmembrane region" description="Helical" evidence="6">
    <location>
        <begin position="68"/>
        <end position="90"/>
    </location>
</feature>
<name>A0ABT5QX32_9GAMM</name>
<gene>
    <name evidence="7" type="ORF">LRP50_01745</name>
</gene>
<proteinExistence type="predicted"/>
<organism evidence="7 8">
    <name type="scientific">Enterovibrio gelatinilyticus</name>
    <dbReference type="NCBI Taxonomy" id="2899819"/>
    <lineage>
        <taxon>Bacteria</taxon>
        <taxon>Pseudomonadati</taxon>
        <taxon>Pseudomonadota</taxon>
        <taxon>Gammaproteobacteria</taxon>
        <taxon>Vibrionales</taxon>
        <taxon>Vibrionaceae</taxon>
        <taxon>Enterovibrio</taxon>
    </lineage>
</organism>
<evidence type="ECO:0000313" key="8">
    <source>
        <dbReference type="Proteomes" id="UP001149400"/>
    </source>
</evidence>
<accession>A0ABT5QX32</accession>
<feature type="transmembrane region" description="Helical" evidence="6">
    <location>
        <begin position="38"/>
        <end position="62"/>
    </location>
</feature>
<evidence type="ECO:0000256" key="1">
    <source>
        <dbReference type="ARBA" id="ARBA00004651"/>
    </source>
</evidence>
<feature type="transmembrane region" description="Helical" evidence="6">
    <location>
        <begin position="185"/>
        <end position="206"/>
    </location>
</feature>
<evidence type="ECO:0000313" key="7">
    <source>
        <dbReference type="EMBL" id="MDD1791847.1"/>
    </source>
</evidence>
<feature type="transmembrane region" description="Helical" evidence="6">
    <location>
        <begin position="6"/>
        <end position="26"/>
    </location>
</feature>
<sequence length="209" mass="22370">MSSVIIFQGFGLGLSMIIPIGAQNAYVLNQGIRRHHHVATATICFLCDAILIAMGIFGGGAMLASNEILLNVVTIGGVAFLVTYAVQSLYRAWQGEKDDLPEGDKVSRKGVFAVVLGALAVTVLNPHVYLDTVVVLGSIGGQFEPSQRIAFAIGTVLASFVWFYGISLGAAKMSPVLSRPRVRQAIDVLVALMMLYVAFLLMQKWLAGL</sequence>
<dbReference type="Proteomes" id="UP001149400">
    <property type="component" value="Unassembled WGS sequence"/>
</dbReference>
<keyword evidence="4 6" id="KW-1133">Transmembrane helix</keyword>
<reference evidence="7" key="1">
    <citation type="submission" date="2021-12" db="EMBL/GenBank/DDBJ databases">
        <title>Enterovibrio ZSDZ35 sp. nov. and Enterovibrio ZSDZ42 sp. nov., isolated from coastal seawater in Qingdao.</title>
        <authorList>
            <person name="Zhang P."/>
        </authorList>
    </citation>
    <scope>NUCLEOTIDE SEQUENCE</scope>
    <source>
        <strain evidence="7">ZSDZ42</strain>
    </source>
</reference>